<dbReference type="Proteomes" id="UP000317369">
    <property type="component" value="Chromosome"/>
</dbReference>
<organism evidence="6 7">
    <name type="scientific">Poriferisphaera corsica</name>
    <dbReference type="NCBI Taxonomy" id="2528020"/>
    <lineage>
        <taxon>Bacteria</taxon>
        <taxon>Pseudomonadati</taxon>
        <taxon>Planctomycetota</taxon>
        <taxon>Phycisphaerae</taxon>
        <taxon>Phycisphaerales</taxon>
        <taxon>Phycisphaeraceae</taxon>
        <taxon>Poriferisphaera</taxon>
    </lineage>
</organism>
<comment type="similarity">
    <text evidence="1">Belongs to the type-I restriction system S methylase family.</text>
</comment>
<keyword evidence="4" id="KW-0175">Coiled coil</keyword>
<dbReference type="SUPFAM" id="SSF116734">
    <property type="entry name" value="DNA methylase specificity domain"/>
    <property type="match status" value="2"/>
</dbReference>
<dbReference type="OrthoDB" id="9811611at2"/>
<feature type="domain" description="Type I restriction modification DNA specificity" evidence="5">
    <location>
        <begin position="237"/>
        <end position="405"/>
    </location>
</feature>
<keyword evidence="2" id="KW-0680">Restriction system</keyword>
<dbReference type="KEGG" id="pcor:KS4_02360"/>
<dbReference type="InterPro" id="IPR000055">
    <property type="entry name" value="Restrct_endonuc_typeI_TRD"/>
</dbReference>
<dbReference type="Gene3D" id="3.90.220.20">
    <property type="entry name" value="DNA methylase specificity domains"/>
    <property type="match status" value="2"/>
</dbReference>
<dbReference type="RefSeq" id="WP_145073385.1">
    <property type="nucleotide sequence ID" value="NZ_CP036425.1"/>
</dbReference>
<dbReference type="GO" id="GO:0003677">
    <property type="term" value="F:DNA binding"/>
    <property type="evidence" value="ECO:0007669"/>
    <property type="project" value="UniProtKB-KW"/>
</dbReference>
<keyword evidence="7" id="KW-1185">Reference proteome</keyword>
<name>A0A517YPQ3_9BACT</name>
<proteinExistence type="inferred from homology"/>
<dbReference type="REBASE" id="356391">
    <property type="entry name" value="S.PbaKS4ORF2370P"/>
</dbReference>
<gene>
    <name evidence="6" type="ORF">KS4_02360</name>
</gene>
<accession>A0A517YPQ3</accession>
<evidence type="ECO:0000256" key="4">
    <source>
        <dbReference type="SAM" id="Coils"/>
    </source>
</evidence>
<dbReference type="CDD" id="cd17285">
    <property type="entry name" value="RMtype1_S_Csp16704I_TRD2-CR2_like"/>
    <property type="match status" value="1"/>
</dbReference>
<reference evidence="6 7" key="1">
    <citation type="submission" date="2019-02" db="EMBL/GenBank/DDBJ databases">
        <title>Deep-cultivation of Planctomycetes and their phenomic and genomic characterization uncovers novel biology.</title>
        <authorList>
            <person name="Wiegand S."/>
            <person name="Jogler M."/>
            <person name="Boedeker C."/>
            <person name="Pinto D."/>
            <person name="Vollmers J."/>
            <person name="Rivas-Marin E."/>
            <person name="Kohn T."/>
            <person name="Peeters S.H."/>
            <person name="Heuer A."/>
            <person name="Rast P."/>
            <person name="Oberbeckmann S."/>
            <person name="Bunk B."/>
            <person name="Jeske O."/>
            <person name="Meyerdierks A."/>
            <person name="Storesund J.E."/>
            <person name="Kallscheuer N."/>
            <person name="Luecker S."/>
            <person name="Lage O.M."/>
            <person name="Pohl T."/>
            <person name="Merkel B.J."/>
            <person name="Hornburger P."/>
            <person name="Mueller R.-W."/>
            <person name="Bruemmer F."/>
            <person name="Labrenz M."/>
            <person name="Spormann A.M."/>
            <person name="Op den Camp H."/>
            <person name="Overmann J."/>
            <person name="Amann R."/>
            <person name="Jetten M.S.M."/>
            <person name="Mascher T."/>
            <person name="Medema M.H."/>
            <person name="Devos D.P."/>
            <person name="Kaster A.-K."/>
            <person name="Ovreas L."/>
            <person name="Rohde M."/>
            <person name="Galperin M.Y."/>
            <person name="Jogler C."/>
        </authorList>
    </citation>
    <scope>NUCLEOTIDE SEQUENCE [LARGE SCALE GENOMIC DNA]</scope>
    <source>
        <strain evidence="6 7">KS4</strain>
    </source>
</reference>
<dbReference type="PANTHER" id="PTHR30408">
    <property type="entry name" value="TYPE-1 RESTRICTION ENZYME ECOKI SPECIFICITY PROTEIN"/>
    <property type="match status" value="1"/>
</dbReference>
<feature type="domain" description="Type I restriction modification DNA specificity" evidence="5">
    <location>
        <begin position="96"/>
        <end position="201"/>
    </location>
</feature>
<feature type="coiled-coil region" evidence="4">
    <location>
        <begin position="385"/>
        <end position="419"/>
    </location>
</feature>
<dbReference type="Pfam" id="PF01420">
    <property type="entry name" value="Methylase_S"/>
    <property type="match status" value="2"/>
</dbReference>
<evidence type="ECO:0000256" key="3">
    <source>
        <dbReference type="ARBA" id="ARBA00023125"/>
    </source>
</evidence>
<dbReference type="InterPro" id="IPR044946">
    <property type="entry name" value="Restrct_endonuc_typeI_TRD_sf"/>
</dbReference>
<evidence type="ECO:0000259" key="5">
    <source>
        <dbReference type="Pfam" id="PF01420"/>
    </source>
</evidence>
<protein>
    <submittedName>
        <fullName evidence="6">Type I restriction enzyme specificity protein</fullName>
    </submittedName>
</protein>
<dbReference type="GO" id="GO:0009307">
    <property type="term" value="P:DNA restriction-modification system"/>
    <property type="evidence" value="ECO:0007669"/>
    <property type="project" value="UniProtKB-KW"/>
</dbReference>
<evidence type="ECO:0000256" key="1">
    <source>
        <dbReference type="ARBA" id="ARBA00010923"/>
    </source>
</evidence>
<dbReference type="AlphaFoldDB" id="A0A517YPQ3"/>
<dbReference type="InterPro" id="IPR052021">
    <property type="entry name" value="Type-I_RS_S_subunit"/>
</dbReference>
<keyword evidence="3" id="KW-0238">DNA-binding</keyword>
<dbReference type="PANTHER" id="PTHR30408:SF12">
    <property type="entry name" value="TYPE I RESTRICTION ENZYME MJAVIII SPECIFICITY SUBUNIT"/>
    <property type="match status" value="1"/>
</dbReference>
<sequence>MANSAVLDAVTKSKQTTRFRKTTLGSFPEDWVETTINSFMPFITSGSRGWAKFYSQYGSLFVRITNMCRNNIHLDLSNVRFISLPDNDHEGARTQLHLGDLLISVTADIGIISYIDSSVSKPAYINQHIALVRMPKNATINTKFTAYFLAYGPSQQRFKSTTDQGAKAGINLQTVRDIPLVIPPTVIEQQNIAEALSDVDGLVCSLAKLIAKKRDIKQATMQQLLTGKKRLPGFEDEWKHGVLEGAIEKLLGGGTPSRANPAFWGEGIPWVTVKDFTSFNPYQTQESITQNGLRNSAANLIPVGTLIISTRMALGKAVIYKIDVAINQDLKAIYTKPEHCAHFLYYWFENNAKMIDDLGSGSTVKGISIPDLRSLPFPIISPKEQQAIAEILTEMDEEIEQLEKRLEKTKAIKQGMMQQLLTGKTRLI</sequence>
<dbReference type="Gene3D" id="1.10.287.1120">
    <property type="entry name" value="Bipartite methylase S protein"/>
    <property type="match status" value="1"/>
</dbReference>
<evidence type="ECO:0000313" key="6">
    <source>
        <dbReference type="EMBL" id="QDU32207.1"/>
    </source>
</evidence>
<dbReference type="EMBL" id="CP036425">
    <property type="protein sequence ID" value="QDU32207.1"/>
    <property type="molecule type" value="Genomic_DNA"/>
</dbReference>
<evidence type="ECO:0000313" key="7">
    <source>
        <dbReference type="Proteomes" id="UP000317369"/>
    </source>
</evidence>
<evidence type="ECO:0000256" key="2">
    <source>
        <dbReference type="ARBA" id="ARBA00022747"/>
    </source>
</evidence>